<dbReference type="AlphaFoldDB" id="A0A167L9L7"/>
<accession>A0A167L9L7</accession>
<name>A0A167L9L7_CALVF</name>
<feature type="signal peptide" evidence="1">
    <location>
        <begin position="1"/>
        <end position="18"/>
    </location>
</feature>
<dbReference type="PANTHER" id="PTHR46579:SF2">
    <property type="entry name" value="C2H2-TYPE DOMAIN-CONTAINING PROTEIN"/>
    <property type="match status" value="1"/>
</dbReference>
<protein>
    <submittedName>
        <fullName evidence="2">Uncharacterized protein</fullName>
    </submittedName>
</protein>
<dbReference type="Proteomes" id="UP000076738">
    <property type="component" value="Unassembled WGS sequence"/>
</dbReference>
<proteinExistence type="predicted"/>
<dbReference type="EMBL" id="KV417289">
    <property type="protein sequence ID" value="KZO95468.1"/>
    <property type="molecule type" value="Genomic_DNA"/>
</dbReference>
<gene>
    <name evidence="2" type="ORF">CALVIDRAFT_564871</name>
</gene>
<dbReference type="STRING" id="1330018.A0A167L9L7"/>
<evidence type="ECO:0000313" key="3">
    <source>
        <dbReference type="Proteomes" id="UP000076738"/>
    </source>
</evidence>
<dbReference type="OrthoDB" id="3247418at2759"/>
<keyword evidence="1" id="KW-0732">Signal</keyword>
<sequence length="299" mass="33794">MAIHLPCSLSSLLGAARWQFTCPAPSTPFSEQHDGNSLAQLPPHTIYGSHNVTPTFHWLTHMGDQIRSYGPVHGFWTFIFERLNKLLKQFNTNGHGGGEMEVTFAREFKRYVSLLRLSFALREDAEDALARSLGELMFQQAGDVTRTGALAMLLEMREGPLNAINILPQKCAPSGAAMLTRLDEASYIRVLEWYQNHGISFRHDRAAAAPEQTDILTRRVTLYASLIWEGRAIQPAKDKPGPKPKSLVLMNMPRGRPWVGELRRLFVHKQPGCQPRLFVDVAWLVPRKNVTHLSSLYER</sequence>
<organism evidence="2 3">
    <name type="scientific">Calocera viscosa (strain TUFC12733)</name>
    <dbReference type="NCBI Taxonomy" id="1330018"/>
    <lineage>
        <taxon>Eukaryota</taxon>
        <taxon>Fungi</taxon>
        <taxon>Dikarya</taxon>
        <taxon>Basidiomycota</taxon>
        <taxon>Agaricomycotina</taxon>
        <taxon>Dacrymycetes</taxon>
        <taxon>Dacrymycetales</taxon>
        <taxon>Dacrymycetaceae</taxon>
        <taxon>Calocera</taxon>
    </lineage>
</organism>
<keyword evidence="3" id="KW-1185">Reference proteome</keyword>
<evidence type="ECO:0000313" key="2">
    <source>
        <dbReference type="EMBL" id="KZO95468.1"/>
    </source>
</evidence>
<dbReference type="PANTHER" id="PTHR46579">
    <property type="entry name" value="F5/8 TYPE C DOMAIN-CONTAINING PROTEIN-RELATED"/>
    <property type="match status" value="1"/>
</dbReference>
<evidence type="ECO:0000256" key="1">
    <source>
        <dbReference type="SAM" id="SignalP"/>
    </source>
</evidence>
<reference evidence="2 3" key="1">
    <citation type="journal article" date="2016" name="Mol. Biol. Evol.">
        <title>Comparative Genomics of Early-Diverging Mushroom-Forming Fungi Provides Insights into the Origins of Lignocellulose Decay Capabilities.</title>
        <authorList>
            <person name="Nagy L.G."/>
            <person name="Riley R."/>
            <person name="Tritt A."/>
            <person name="Adam C."/>
            <person name="Daum C."/>
            <person name="Floudas D."/>
            <person name="Sun H."/>
            <person name="Yadav J.S."/>
            <person name="Pangilinan J."/>
            <person name="Larsson K.H."/>
            <person name="Matsuura K."/>
            <person name="Barry K."/>
            <person name="Labutti K."/>
            <person name="Kuo R."/>
            <person name="Ohm R.A."/>
            <person name="Bhattacharya S.S."/>
            <person name="Shirouzu T."/>
            <person name="Yoshinaga Y."/>
            <person name="Martin F.M."/>
            <person name="Grigoriev I.V."/>
            <person name="Hibbett D.S."/>
        </authorList>
    </citation>
    <scope>NUCLEOTIDE SEQUENCE [LARGE SCALE GENOMIC DNA]</scope>
    <source>
        <strain evidence="2 3">TUFC12733</strain>
    </source>
</reference>
<feature type="chain" id="PRO_5007889750" evidence="1">
    <location>
        <begin position="19"/>
        <end position="299"/>
    </location>
</feature>